<keyword evidence="2" id="KW-1185">Reference proteome</keyword>
<sequence>MLFLAPTGVAVDQAVDQDIANQAAQHRFATAEQQRCTAQVEAVEREVGAFLPKFAGAGPADLMMRITDPGSCARVRRIAITPSG</sequence>
<proteinExistence type="predicted"/>
<evidence type="ECO:0000313" key="1">
    <source>
        <dbReference type="EMBL" id="MFC5054118.1"/>
    </source>
</evidence>
<comment type="caution">
    <text evidence="1">The sequence shown here is derived from an EMBL/GenBank/DDBJ whole genome shotgun (WGS) entry which is preliminary data.</text>
</comment>
<reference evidence="2" key="1">
    <citation type="journal article" date="2019" name="Int. J. Syst. Evol. Microbiol.">
        <title>The Global Catalogue of Microorganisms (GCM) 10K type strain sequencing project: providing services to taxonomists for standard genome sequencing and annotation.</title>
        <authorList>
            <consortium name="The Broad Institute Genomics Platform"/>
            <consortium name="The Broad Institute Genome Sequencing Center for Infectious Disease"/>
            <person name="Wu L."/>
            <person name="Ma J."/>
        </authorList>
    </citation>
    <scope>NUCLEOTIDE SEQUENCE [LARGE SCALE GENOMIC DNA]</scope>
    <source>
        <strain evidence="2">KCTC 12848</strain>
    </source>
</reference>
<dbReference type="RefSeq" id="WP_380646122.1">
    <property type="nucleotide sequence ID" value="NZ_JBHSJB010000008.1"/>
</dbReference>
<evidence type="ECO:0000313" key="2">
    <source>
        <dbReference type="Proteomes" id="UP001595833"/>
    </source>
</evidence>
<organism evidence="1 2">
    <name type="scientific">Saccharothrix xinjiangensis</name>
    <dbReference type="NCBI Taxonomy" id="204798"/>
    <lineage>
        <taxon>Bacteria</taxon>
        <taxon>Bacillati</taxon>
        <taxon>Actinomycetota</taxon>
        <taxon>Actinomycetes</taxon>
        <taxon>Pseudonocardiales</taxon>
        <taxon>Pseudonocardiaceae</taxon>
        <taxon>Saccharothrix</taxon>
    </lineage>
</organism>
<dbReference type="Proteomes" id="UP001595833">
    <property type="component" value="Unassembled WGS sequence"/>
</dbReference>
<gene>
    <name evidence="1" type="ORF">ACFPFM_10145</name>
</gene>
<protein>
    <submittedName>
        <fullName evidence="1">Uncharacterized protein</fullName>
    </submittedName>
</protein>
<name>A0ABV9XVX8_9PSEU</name>
<accession>A0ABV9XVX8</accession>
<dbReference type="EMBL" id="JBHSJB010000008">
    <property type="protein sequence ID" value="MFC5054118.1"/>
    <property type="molecule type" value="Genomic_DNA"/>
</dbReference>